<evidence type="ECO:0000256" key="12">
    <source>
        <dbReference type="ARBA" id="ARBA00037975"/>
    </source>
</evidence>
<feature type="transmembrane region" description="Helical" evidence="13">
    <location>
        <begin position="141"/>
        <end position="162"/>
    </location>
</feature>
<dbReference type="InterPro" id="IPR016174">
    <property type="entry name" value="Di-haem_cyt_TM"/>
</dbReference>
<evidence type="ECO:0000313" key="15">
    <source>
        <dbReference type="EMBL" id="MCO6418542.1"/>
    </source>
</evidence>
<evidence type="ECO:0000259" key="14">
    <source>
        <dbReference type="Pfam" id="PF01292"/>
    </source>
</evidence>
<dbReference type="Proteomes" id="UP001523392">
    <property type="component" value="Unassembled WGS sequence"/>
</dbReference>
<proteinExistence type="inferred from homology"/>
<comment type="subcellular location">
    <subcellularLocation>
        <location evidence="2">Cell membrane</location>
        <topology evidence="2">Multi-pass membrane protein</topology>
    </subcellularLocation>
</comment>
<evidence type="ECO:0000256" key="6">
    <source>
        <dbReference type="ARBA" id="ARBA00022692"/>
    </source>
</evidence>
<dbReference type="PANTHER" id="PTHR30529">
    <property type="entry name" value="CYTOCHROME B561"/>
    <property type="match status" value="1"/>
</dbReference>
<evidence type="ECO:0000256" key="7">
    <source>
        <dbReference type="ARBA" id="ARBA00022723"/>
    </source>
</evidence>
<feature type="transmembrane region" description="Helical" evidence="13">
    <location>
        <begin position="113"/>
        <end position="134"/>
    </location>
</feature>
<keyword evidence="4" id="KW-1003">Cell membrane</keyword>
<evidence type="ECO:0000256" key="4">
    <source>
        <dbReference type="ARBA" id="ARBA00022475"/>
    </source>
</evidence>
<comment type="cofactor">
    <cofactor evidence="1">
        <name>heme b</name>
        <dbReference type="ChEBI" id="CHEBI:60344"/>
    </cofactor>
</comment>
<keyword evidence="3" id="KW-0813">Transport</keyword>
<evidence type="ECO:0000256" key="1">
    <source>
        <dbReference type="ARBA" id="ARBA00001970"/>
    </source>
</evidence>
<evidence type="ECO:0000256" key="5">
    <source>
        <dbReference type="ARBA" id="ARBA00022617"/>
    </source>
</evidence>
<keyword evidence="7" id="KW-0479">Metal-binding</keyword>
<name>A0ABT1D9D5_9PROT</name>
<evidence type="ECO:0000256" key="8">
    <source>
        <dbReference type="ARBA" id="ARBA00022982"/>
    </source>
</evidence>
<evidence type="ECO:0000313" key="16">
    <source>
        <dbReference type="Proteomes" id="UP001523392"/>
    </source>
</evidence>
<evidence type="ECO:0000256" key="2">
    <source>
        <dbReference type="ARBA" id="ARBA00004651"/>
    </source>
</evidence>
<evidence type="ECO:0000256" key="9">
    <source>
        <dbReference type="ARBA" id="ARBA00022989"/>
    </source>
</evidence>
<keyword evidence="10" id="KW-0408">Iron</keyword>
<comment type="caution">
    <text evidence="15">The sequence shown here is derived from an EMBL/GenBank/DDBJ whole genome shotgun (WGS) entry which is preliminary data.</text>
</comment>
<gene>
    <name evidence="15" type="ORF">JYK14_20590</name>
</gene>
<feature type="domain" description="Cytochrome b561 bacterial/Ni-hydrogenase" evidence="14">
    <location>
        <begin position="6"/>
        <end position="174"/>
    </location>
</feature>
<keyword evidence="16" id="KW-1185">Reference proteome</keyword>
<organism evidence="15 16">
    <name type="scientific">Siccirubricoccus soli</name>
    <dbReference type="NCBI Taxonomy" id="2899147"/>
    <lineage>
        <taxon>Bacteria</taxon>
        <taxon>Pseudomonadati</taxon>
        <taxon>Pseudomonadota</taxon>
        <taxon>Alphaproteobacteria</taxon>
        <taxon>Acetobacterales</taxon>
        <taxon>Roseomonadaceae</taxon>
        <taxon>Siccirubricoccus</taxon>
    </lineage>
</organism>
<dbReference type="InterPro" id="IPR011577">
    <property type="entry name" value="Cyt_b561_bac/Ni-Hgenase"/>
</dbReference>
<dbReference type="Pfam" id="PF01292">
    <property type="entry name" value="Ni_hydr_CYTB"/>
    <property type="match status" value="1"/>
</dbReference>
<evidence type="ECO:0000256" key="11">
    <source>
        <dbReference type="ARBA" id="ARBA00023136"/>
    </source>
</evidence>
<dbReference type="Gene3D" id="1.20.950.20">
    <property type="entry name" value="Transmembrane di-heme cytochromes, Chain C"/>
    <property type="match status" value="1"/>
</dbReference>
<comment type="similarity">
    <text evidence="12">Belongs to the cytochrome b561 family.</text>
</comment>
<feature type="transmembrane region" description="Helical" evidence="13">
    <location>
        <begin position="38"/>
        <end position="58"/>
    </location>
</feature>
<accession>A0ABT1D9D5</accession>
<keyword evidence="8" id="KW-0249">Electron transport</keyword>
<protein>
    <submittedName>
        <fullName evidence="15">Cytochrome b/b6 domain-containing protein</fullName>
    </submittedName>
</protein>
<dbReference type="EMBL" id="JAFIRR010000136">
    <property type="protein sequence ID" value="MCO6418542.1"/>
    <property type="molecule type" value="Genomic_DNA"/>
</dbReference>
<sequence>MSGRGFSPLQRGVHWLMAVLILAMLFIGVAMVASASSYVPLVAIHRPLGLALLLLVVLRIGLRWRRGAPPLPVDLPAWQKAAAHASHLALYALMLAMPLLGWAMLSAAGYPVVVVPGFVLPPILPVSPLLYALLRAAHGWLGYLLFLTVLLHLGAALFHALVRRDGVFSAMVRGR</sequence>
<evidence type="ECO:0000256" key="10">
    <source>
        <dbReference type="ARBA" id="ARBA00023004"/>
    </source>
</evidence>
<dbReference type="PANTHER" id="PTHR30529:SF6">
    <property type="entry name" value="BLL0291 PROTEIN"/>
    <property type="match status" value="1"/>
</dbReference>
<dbReference type="RefSeq" id="WP_252955170.1">
    <property type="nucleotide sequence ID" value="NZ_JAFIRR010000136.1"/>
</dbReference>
<keyword evidence="9 13" id="KW-1133">Transmembrane helix</keyword>
<keyword evidence="6 13" id="KW-0812">Transmembrane</keyword>
<dbReference type="InterPro" id="IPR052168">
    <property type="entry name" value="Cytochrome_b561_oxidase"/>
</dbReference>
<evidence type="ECO:0000256" key="3">
    <source>
        <dbReference type="ARBA" id="ARBA00022448"/>
    </source>
</evidence>
<keyword evidence="5" id="KW-0349">Heme</keyword>
<evidence type="ECO:0000256" key="13">
    <source>
        <dbReference type="SAM" id="Phobius"/>
    </source>
</evidence>
<feature type="transmembrane region" description="Helical" evidence="13">
    <location>
        <begin position="12"/>
        <end position="32"/>
    </location>
</feature>
<reference evidence="15 16" key="1">
    <citation type="submission" date="2021-12" db="EMBL/GenBank/DDBJ databases">
        <title>Siccirubricoccus leaddurans sp. nov., a high concentration Zn2+ tolerance bacterium.</title>
        <authorList>
            <person name="Cao Y."/>
        </authorList>
    </citation>
    <scope>NUCLEOTIDE SEQUENCE [LARGE SCALE GENOMIC DNA]</scope>
    <source>
        <strain evidence="15 16">KC 17139</strain>
    </source>
</reference>
<dbReference type="SUPFAM" id="SSF81342">
    <property type="entry name" value="Transmembrane di-heme cytochromes"/>
    <property type="match status" value="1"/>
</dbReference>
<keyword evidence="11 13" id="KW-0472">Membrane</keyword>
<feature type="transmembrane region" description="Helical" evidence="13">
    <location>
        <begin position="88"/>
        <end position="107"/>
    </location>
</feature>